<gene>
    <name evidence="2" type="ORF">SAMN04488509_101565</name>
</gene>
<reference evidence="2 3" key="1">
    <citation type="submission" date="2016-10" db="EMBL/GenBank/DDBJ databases">
        <authorList>
            <person name="de Groot N.N."/>
        </authorList>
    </citation>
    <scope>NUCLEOTIDE SEQUENCE [LARGE SCALE GENOMIC DNA]</scope>
    <source>
        <strain evidence="2 3">DSM 16957</strain>
    </source>
</reference>
<keyword evidence="3" id="KW-1185">Reference proteome</keyword>
<dbReference type="Proteomes" id="UP000199603">
    <property type="component" value="Unassembled WGS sequence"/>
</dbReference>
<dbReference type="EMBL" id="FNAG01000001">
    <property type="protein sequence ID" value="SDD17488.1"/>
    <property type="molecule type" value="Genomic_DNA"/>
</dbReference>
<dbReference type="OrthoDB" id="5927922at2"/>
<feature type="signal peptide" evidence="1">
    <location>
        <begin position="1"/>
        <end position="27"/>
    </location>
</feature>
<sequence length="788" mass="84285">MVPNAFCAAGAALTLLLGTGLPAPALAAPEAGTRLPAAATLTLLALDAQGQPVLQCDLAGPGALREFAPRLQPPPRHPADAAAEAKATSSQRMFEVVYLDPPGTGFLDKRPAEALPGNAASTLGNQRKAALDAALGIWAMRLDSRTHLRIGAAFADLGCAAAGYGGPAAWVDDAAGMPAPDTRYPLPTVIARTGERRASHAVDLQVVFNSRLGELECFRSIVPDGFWYGLDRYQPAPPTAYPFYAFALHEIGHALGFAGAIQANGQPEPGSPHLDAFSRLLYSDRLQRPFAEMNAADRAQSLAEPGDLLLDSPSVRARLIEVLGQRRRVRLLDSEPQTEYPAASVQLEPTLPAPGIVGTLVRADNATGAAATAGTARSATDACEAQRGPLPERAVLIASSGGCSPDLKWRHASEAGALALLLEDVRDIEDPRTTARAGVAASAHWPIPLWMLSPPDAAQLLAAAEQRPRVELGFDTGSVPRGTVAGRPRMFDRGHFAIETEAVTLMSPRIFGGSRFGFTDLSADALYDIGWPRPEARRSMYVGAWYQPTRSGEGCVLSLEGNDSLFALSCYFHHQGEPIWVLGAAELRGEALDFGAVQITRGTGYGSAFDPSAVVREAFGRLRLSLSDCNHAVLDVWPEQSGFAPFQVPLRKIVTSDCQTLSHALPDRSLSGSYYDPERSGEGVQIAVEGGGELATLAWYTYRDGAQLWAVGAGALNGERLEVRNAVIARGGEFGRDFRPEQVQITPFGAFELNWLDCNRVEVDIRPSLPGLEHSRRVLRRVVPRECR</sequence>
<feature type="chain" id="PRO_5011562820" description="PA domain-containing protein" evidence="1">
    <location>
        <begin position="28"/>
        <end position="788"/>
    </location>
</feature>
<name>A0A1G6SKW9_9GAMM</name>
<evidence type="ECO:0000313" key="2">
    <source>
        <dbReference type="EMBL" id="SDD17488.1"/>
    </source>
</evidence>
<organism evidence="2 3">
    <name type="scientific">Aquimonas voraii</name>
    <dbReference type="NCBI Taxonomy" id="265719"/>
    <lineage>
        <taxon>Bacteria</taxon>
        <taxon>Pseudomonadati</taxon>
        <taxon>Pseudomonadota</taxon>
        <taxon>Gammaproteobacteria</taxon>
        <taxon>Lysobacterales</taxon>
        <taxon>Lysobacteraceae</taxon>
        <taxon>Aquimonas</taxon>
    </lineage>
</organism>
<evidence type="ECO:0008006" key="4">
    <source>
        <dbReference type="Google" id="ProtNLM"/>
    </source>
</evidence>
<protein>
    <recommendedName>
        <fullName evidence="4">PA domain-containing protein</fullName>
    </recommendedName>
</protein>
<proteinExistence type="predicted"/>
<keyword evidence="1" id="KW-0732">Signal</keyword>
<accession>A0A1G6SKW9</accession>
<evidence type="ECO:0000313" key="3">
    <source>
        <dbReference type="Proteomes" id="UP000199603"/>
    </source>
</evidence>
<dbReference type="STRING" id="265719.SAMN04488509_101565"/>
<dbReference type="Gene3D" id="3.50.30.30">
    <property type="match status" value="1"/>
</dbReference>
<dbReference type="RefSeq" id="WP_091238550.1">
    <property type="nucleotide sequence ID" value="NZ_FNAG01000001.1"/>
</dbReference>
<evidence type="ECO:0000256" key="1">
    <source>
        <dbReference type="SAM" id="SignalP"/>
    </source>
</evidence>
<dbReference type="AlphaFoldDB" id="A0A1G6SKW9"/>